<dbReference type="RefSeq" id="WP_013064212.1">
    <property type="nucleotide sequence ID" value="NZ_BPTT01000001.1"/>
</dbReference>
<feature type="chain" id="PRO_5041466999" description="Outer membrane protein beta-barrel domain-containing protein" evidence="1">
    <location>
        <begin position="34"/>
        <end position="236"/>
    </location>
</feature>
<dbReference type="GeneID" id="67454814"/>
<dbReference type="AlphaFoldDB" id="A0AA37I9L6"/>
<feature type="signal peptide" evidence="1">
    <location>
        <begin position="1"/>
        <end position="33"/>
    </location>
</feature>
<proteinExistence type="predicted"/>
<organism evidence="2 3">
    <name type="scientific">Xylanibacter ruminicola</name>
    <name type="common">Prevotella ruminicola</name>
    <dbReference type="NCBI Taxonomy" id="839"/>
    <lineage>
        <taxon>Bacteria</taxon>
        <taxon>Pseudomonadati</taxon>
        <taxon>Bacteroidota</taxon>
        <taxon>Bacteroidia</taxon>
        <taxon>Bacteroidales</taxon>
        <taxon>Prevotellaceae</taxon>
        <taxon>Xylanibacter</taxon>
    </lineage>
</organism>
<accession>A0AA37I9L6</accession>
<evidence type="ECO:0000313" key="3">
    <source>
        <dbReference type="Proteomes" id="UP000887097"/>
    </source>
</evidence>
<sequence>MKKSKLTPNASKVLAQPIIMTVMMLFAVFTTQAQPESKPRRWHFEINLRYQQEICQHTWSKGRTPYYDFVDNQLVFKGISEYEDTYNKSIFDKFEYGGNTVMFYELYDLNKCMSIGAGLGLTRSFTQEMWQLPLYGTLRYRPWSTQPYTYLYTDLGWTLTNAESPSGDGISGPMFNLGIGKSFSIGKKTRLDLKLGYHLQQYKYEWHYDVTDDVEEMRCNMKEALHNLELSVGLAF</sequence>
<comment type="caution">
    <text evidence="2">The sequence shown here is derived from an EMBL/GenBank/DDBJ whole genome shotgun (WGS) entry which is preliminary data.</text>
</comment>
<reference evidence="2" key="1">
    <citation type="submission" date="2021-08" db="EMBL/GenBank/DDBJ databases">
        <title>Prevotella lacticifex sp. nov., isolated from rumen of cow.</title>
        <authorList>
            <person name="Shinkai T."/>
            <person name="Ikeyama N."/>
            <person name="Kumagai M."/>
            <person name="Ohmori H."/>
            <person name="Sakamoto M."/>
            <person name="Ohkuma M."/>
            <person name="Mitsumori M."/>
        </authorList>
    </citation>
    <scope>NUCLEOTIDE SEQUENCE</scope>
    <source>
        <strain evidence="2">JCM 8259</strain>
    </source>
</reference>
<evidence type="ECO:0000256" key="1">
    <source>
        <dbReference type="SAM" id="SignalP"/>
    </source>
</evidence>
<name>A0AA37I9L6_XYLRU</name>
<evidence type="ECO:0000313" key="2">
    <source>
        <dbReference type="EMBL" id="GJG34576.1"/>
    </source>
</evidence>
<gene>
    <name evidence="2" type="ORF">PRMUPPPA20_26850</name>
</gene>
<dbReference type="Proteomes" id="UP000887097">
    <property type="component" value="Unassembled WGS sequence"/>
</dbReference>
<evidence type="ECO:0008006" key="4">
    <source>
        <dbReference type="Google" id="ProtNLM"/>
    </source>
</evidence>
<protein>
    <recommendedName>
        <fullName evidence="4">Outer membrane protein beta-barrel domain-containing protein</fullName>
    </recommendedName>
</protein>
<dbReference type="EMBL" id="BPTT01000001">
    <property type="protein sequence ID" value="GJG34576.1"/>
    <property type="molecule type" value="Genomic_DNA"/>
</dbReference>
<keyword evidence="1" id="KW-0732">Signal</keyword>